<evidence type="ECO:0000313" key="5">
    <source>
        <dbReference type="Proteomes" id="UP000283738"/>
    </source>
</evidence>
<dbReference type="InterPro" id="IPR001173">
    <property type="entry name" value="Glyco_trans_2-like"/>
</dbReference>
<dbReference type="EMBL" id="QRTF01000029">
    <property type="protein sequence ID" value="RGQ47011.1"/>
    <property type="molecule type" value="Genomic_DNA"/>
</dbReference>
<dbReference type="RefSeq" id="WP_118111175.1">
    <property type="nucleotide sequence ID" value="NZ_QRTF01000029.1"/>
</dbReference>
<evidence type="ECO:0000256" key="1">
    <source>
        <dbReference type="ARBA" id="ARBA00022676"/>
    </source>
</evidence>
<feature type="domain" description="Glycosyltransferase 2-like" evidence="3">
    <location>
        <begin position="4"/>
        <end position="169"/>
    </location>
</feature>
<keyword evidence="2 4" id="KW-0808">Transferase</keyword>
<dbReference type="AlphaFoldDB" id="A0A3R5VTT1"/>
<dbReference type="SUPFAM" id="SSF53448">
    <property type="entry name" value="Nucleotide-diphospho-sugar transferases"/>
    <property type="match status" value="1"/>
</dbReference>
<keyword evidence="1" id="KW-0328">Glycosyltransferase</keyword>
<accession>A0A3R5VTT1</accession>
<name>A0A3R5VTT1_9FIRM</name>
<dbReference type="Gene3D" id="3.90.550.10">
    <property type="entry name" value="Spore Coat Polysaccharide Biosynthesis Protein SpsA, Chain A"/>
    <property type="match status" value="1"/>
</dbReference>
<dbReference type="Proteomes" id="UP000283738">
    <property type="component" value="Unassembled WGS sequence"/>
</dbReference>
<gene>
    <name evidence="4" type="ORF">DWY96_12155</name>
</gene>
<dbReference type="Pfam" id="PF00535">
    <property type="entry name" value="Glycos_transf_2"/>
    <property type="match status" value="1"/>
</dbReference>
<dbReference type="PANTHER" id="PTHR22916:SF51">
    <property type="entry name" value="GLYCOSYLTRANSFERASE EPSH-RELATED"/>
    <property type="match status" value="1"/>
</dbReference>
<dbReference type="InterPro" id="IPR029044">
    <property type="entry name" value="Nucleotide-diphossugar_trans"/>
</dbReference>
<dbReference type="GO" id="GO:0016757">
    <property type="term" value="F:glycosyltransferase activity"/>
    <property type="evidence" value="ECO:0007669"/>
    <property type="project" value="UniProtKB-KW"/>
</dbReference>
<proteinExistence type="predicted"/>
<comment type="caution">
    <text evidence="4">The sequence shown here is derived from an EMBL/GenBank/DDBJ whole genome shotgun (WGS) entry which is preliminary data.</text>
</comment>
<dbReference type="CDD" id="cd00761">
    <property type="entry name" value="Glyco_tranf_GTA_type"/>
    <property type="match status" value="1"/>
</dbReference>
<sequence>MKFSIIIPVYNVEQYLEKCLLSVVEQNYHDYEIIIVIDGATDGSQEIAENIKKRYPEKNIQIICQENKGLGGARNTGMQYASGDYWLFVDSDDYLDSHALETLAKVTANDKYDMIYFNTYVVDEKGEKLQILQVQPPQKKDTTLEESPELIQTFPAAWNKLYKRSLFDDGIRYQEKKWFEDLDVALKFYLKAKRILFIDDVLYYYLQRKGSIMSDSNVQRNMEMLDIFDSILQYYQEKGALEKFRDQIEYLAVWKIMILVMSRINMAEPDSKLQDKLVDYMEKNFPNYLQNQYLKNMDAKNFMRVTIASKRNYEELYQKFARKDKLKKIMKFLIPSWAARWYYLKK</sequence>
<dbReference type="PANTHER" id="PTHR22916">
    <property type="entry name" value="GLYCOSYLTRANSFERASE"/>
    <property type="match status" value="1"/>
</dbReference>
<evidence type="ECO:0000256" key="2">
    <source>
        <dbReference type="ARBA" id="ARBA00022679"/>
    </source>
</evidence>
<organism evidence="4 5">
    <name type="scientific">Roseburia inulinivorans</name>
    <dbReference type="NCBI Taxonomy" id="360807"/>
    <lineage>
        <taxon>Bacteria</taxon>
        <taxon>Bacillati</taxon>
        <taxon>Bacillota</taxon>
        <taxon>Clostridia</taxon>
        <taxon>Lachnospirales</taxon>
        <taxon>Lachnospiraceae</taxon>
        <taxon>Roseburia</taxon>
    </lineage>
</organism>
<evidence type="ECO:0000313" key="4">
    <source>
        <dbReference type="EMBL" id="RGQ47011.1"/>
    </source>
</evidence>
<evidence type="ECO:0000259" key="3">
    <source>
        <dbReference type="Pfam" id="PF00535"/>
    </source>
</evidence>
<protein>
    <submittedName>
        <fullName evidence="4">Glycosyltransferase</fullName>
    </submittedName>
</protein>
<reference evidence="4 5" key="1">
    <citation type="submission" date="2018-08" db="EMBL/GenBank/DDBJ databases">
        <title>A genome reference for cultivated species of the human gut microbiota.</title>
        <authorList>
            <person name="Zou Y."/>
            <person name="Xue W."/>
            <person name="Luo G."/>
        </authorList>
    </citation>
    <scope>NUCLEOTIDE SEQUENCE [LARGE SCALE GENOMIC DNA]</scope>
    <source>
        <strain evidence="4 5">AF28-15</strain>
    </source>
</reference>